<evidence type="ECO:0000256" key="6">
    <source>
        <dbReference type="ARBA" id="ARBA00022984"/>
    </source>
</evidence>
<name>A0A451D890_9GAMM</name>
<dbReference type="UniPathway" id="UPA00219"/>
<dbReference type="CDD" id="cd03785">
    <property type="entry name" value="GT28_MurG"/>
    <property type="match status" value="1"/>
</dbReference>
<evidence type="ECO:0000256" key="4">
    <source>
        <dbReference type="ARBA" id="ARBA00022679"/>
    </source>
</evidence>
<dbReference type="AlphaFoldDB" id="A0A451D890"/>
<feature type="domain" description="Glycosyl transferase family 28 C-terminal" evidence="13">
    <location>
        <begin position="183"/>
        <end position="335"/>
    </location>
</feature>
<dbReference type="GO" id="GO:0051991">
    <property type="term" value="F:UDP-N-acetyl-D-glucosamine:N-acetylmuramoyl-L-alanyl-D-glutamyl-meso-2,6-diaminopimelyl-D-alanyl-D-alanine-diphosphoundecaprenol 4-beta-N-acetylglucosaminlytransferase activity"/>
    <property type="evidence" value="ECO:0007669"/>
    <property type="project" value="RHEA"/>
</dbReference>
<comment type="pathway">
    <text evidence="10">Cell wall biogenesis; peptidoglycan biosynthesis.</text>
</comment>
<comment type="catalytic activity">
    <reaction evidence="10">
        <text>di-trans,octa-cis-undecaprenyl diphospho-N-acetyl-alpha-D-muramoyl-L-alanyl-D-glutamyl-meso-2,6-diaminopimeloyl-D-alanyl-D-alanine + UDP-N-acetyl-alpha-D-glucosamine = di-trans,octa-cis-undecaprenyl diphospho-[N-acetyl-alpha-D-glucosaminyl-(1-&gt;4)]-N-acetyl-alpha-D-muramoyl-L-alanyl-D-glutamyl-meso-2,6-diaminopimeloyl-D-alanyl-D-alanine + UDP + H(+)</text>
        <dbReference type="Rhea" id="RHEA:31227"/>
        <dbReference type="ChEBI" id="CHEBI:15378"/>
        <dbReference type="ChEBI" id="CHEBI:57705"/>
        <dbReference type="ChEBI" id="CHEBI:58223"/>
        <dbReference type="ChEBI" id="CHEBI:61387"/>
        <dbReference type="ChEBI" id="CHEBI:61388"/>
        <dbReference type="EC" id="2.4.1.227"/>
    </reaction>
</comment>
<keyword evidence="11" id="KW-0812">Transmembrane</keyword>
<evidence type="ECO:0000256" key="7">
    <source>
        <dbReference type="ARBA" id="ARBA00023136"/>
    </source>
</evidence>
<dbReference type="NCBIfam" id="TIGR01133">
    <property type="entry name" value="murG"/>
    <property type="match status" value="1"/>
</dbReference>
<comment type="similarity">
    <text evidence="10">Belongs to the glycosyltransferase 28 family. MurG subfamily.</text>
</comment>
<evidence type="ECO:0000256" key="1">
    <source>
        <dbReference type="ARBA" id="ARBA00022475"/>
    </source>
</evidence>
<dbReference type="HAMAP" id="MF_00033">
    <property type="entry name" value="MurG"/>
    <property type="match status" value="1"/>
</dbReference>
<dbReference type="EC" id="2.4.1.227" evidence="10"/>
<feature type="binding site" evidence="10">
    <location>
        <position position="286"/>
    </location>
    <ligand>
        <name>UDP-N-acetyl-alpha-D-glucosamine</name>
        <dbReference type="ChEBI" id="CHEBI:57705"/>
    </ligand>
</feature>
<dbReference type="EMBL" id="LR217713">
    <property type="protein sequence ID" value="VFP82042.1"/>
    <property type="molecule type" value="Genomic_DNA"/>
</dbReference>
<gene>
    <name evidence="10 14" type="primary">murG</name>
    <name evidence="14" type="ORF">ERCICURV3402_379</name>
</gene>
<dbReference type="InterPro" id="IPR006009">
    <property type="entry name" value="GlcNAc_MurG"/>
</dbReference>
<dbReference type="InterPro" id="IPR004276">
    <property type="entry name" value="GlycoTrans_28_N"/>
</dbReference>
<keyword evidence="7 10" id="KW-0472">Membrane</keyword>
<dbReference type="Pfam" id="PF03033">
    <property type="entry name" value="Glyco_transf_28"/>
    <property type="match status" value="1"/>
</dbReference>
<evidence type="ECO:0000256" key="8">
    <source>
        <dbReference type="ARBA" id="ARBA00023306"/>
    </source>
</evidence>
<dbReference type="GO" id="GO:0005975">
    <property type="term" value="P:carbohydrate metabolic process"/>
    <property type="evidence" value="ECO:0007669"/>
    <property type="project" value="InterPro"/>
</dbReference>
<feature type="domain" description="Glycosyltransferase family 28 N-terminal" evidence="12">
    <location>
        <begin position="7"/>
        <end position="142"/>
    </location>
</feature>
<comment type="subcellular location">
    <subcellularLocation>
        <location evidence="10">Cell membrane</location>
        <topology evidence="10">Peripheral membrane protein</topology>
        <orientation evidence="10">Cytoplasmic side</orientation>
    </subcellularLocation>
</comment>
<evidence type="ECO:0000256" key="3">
    <source>
        <dbReference type="ARBA" id="ARBA00022676"/>
    </source>
</evidence>
<evidence type="ECO:0000259" key="12">
    <source>
        <dbReference type="Pfam" id="PF03033"/>
    </source>
</evidence>
<dbReference type="PANTHER" id="PTHR21015">
    <property type="entry name" value="UDP-N-ACETYLGLUCOSAMINE--N-ACETYLMURAMYL-(PENTAPEPTIDE) PYROPHOSPHORYL-UNDECAPRENOL N-ACETYLGLUCOSAMINE TRANSFERASE 1"/>
    <property type="match status" value="1"/>
</dbReference>
<feature type="binding site" evidence="10">
    <location>
        <position position="125"/>
    </location>
    <ligand>
        <name>UDP-N-acetyl-alpha-D-glucosamine</name>
        <dbReference type="ChEBI" id="CHEBI:57705"/>
    </ligand>
</feature>
<dbReference type="Pfam" id="PF04101">
    <property type="entry name" value="Glyco_tran_28_C"/>
    <property type="match status" value="1"/>
</dbReference>
<dbReference type="GO" id="GO:0009252">
    <property type="term" value="P:peptidoglycan biosynthetic process"/>
    <property type="evidence" value="ECO:0007669"/>
    <property type="project" value="UniProtKB-UniRule"/>
</dbReference>
<evidence type="ECO:0000259" key="13">
    <source>
        <dbReference type="Pfam" id="PF04101"/>
    </source>
</evidence>
<protein>
    <recommendedName>
        <fullName evidence="10">UDP-N-acetylglucosamine--N-acetylmuramyl-(pentapeptide) pyrophosphoryl-undecaprenol N-acetylglucosamine transferase</fullName>
        <ecNumber evidence="10">2.4.1.227</ecNumber>
    </recommendedName>
    <alternativeName>
        <fullName evidence="10">Undecaprenyl-PP-MurNAc-pentapeptide-UDPGlcNAc GlcNAc transferase</fullName>
    </alternativeName>
</protein>
<accession>A0A451D890</accession>
<evidence type="ECO:0000313" key="14">
    <source>
        <dbReference type="EMBL" id="VFP82042.1"/>
    </source>
</evidence>
<proteinExistence type="inferred from homology"/>
<dbReference type="Gene3D" id="3.40.50.2000">
    <property type="entry name" value="Glycogen Phosphorylase B"/>
    <property type="match status" value="2"/>
</dbReference>
<keyword evidence="9 10" id="KW-0961">Cell wall biogenesis/degradation</keyword>
<evidence type="ECO:0000256" key="9">
    <source>
        <dbReference type="ARBA" id="ARBA00023316"/>
    </source>
</evidence>
<comment type="caution">
    <text evidence="10">Lacks conserved residue(s) required for the propagation of feature annotation.</text>
</comment>
<keyword evidence="5 10" id="KW-0133">Cell shape</keyword>
<dbReference type="SUPFAM" id="SSF53756">
    <property type="entry name" value="UDP-Glycosyltransferase/glycogen phosphorylase"/>
    <property type="match status" value="1"/>
</dbReference>
<keyword evidence="11" id="KW-1133">Transmembrane helix</keyword>
<feature type="binding site" evidence="10">
    <location>
        <position position="161"/>
    </location>
    <ligand>
        <name>UDP-N-acetyl-alpha-D-glucosamine</name>
        <dbReference type="ChEBI" id="CHEBI:57705"/>
    </ligand>
</feature>
<feature type="binding site" evidence="10">
    <location>
        <begin position="13"/>
        <end position="15"/>
    </location>
    <ligand>
        <name>UDP-N-acetyl-alpha-D-glucosamine</name>
        <dbReference type="ChEBI" id="CHEBI:57705"/>
    </ligand>
</feature>
<feature type="binding site" evidence="10">
    <location>
        <position position="189"/>
    </location>
    <ligand>
        <name>UDP-N-acetyl-alpha-D-glucosamine</name>
        <dbReference type="ChEBI" id="CHEBI:57705"/>
    </ligand>
</feature>
<dbReference type="InterPro" id="IPR007235">
    <property type="entry name" value="Glyco_trans_28_C"/>
</dbReference>
<dbReference type="Proteomes" id="UP000294441">
    <property type="component" value="Chromosome 1"/>
</dbReference>
<keyword evidence="1 10" id="KW-1003">Cell membrane</keyword>
<keyword evidence="8 10" id="KW-0131">Cell cycle</keyword>
<reference evidence="14 15" key="1">
    <citation type="submission" date="2019-02" db="EMBL/GenBank/DDBJ databases">
        <authorList>
            <person name="Manzano-Marin A."/>
            <person name="Manzano-Marin A."/>
        </authorList>
    </citation>
    <scope>NUCLEOTIDE SEQUENCE [LARGE SCALE GENOMIC DNA]</scope>
    <source>
        <strain evidence="14 15">ErCicurvipes</strain>
    </source>
</reference>
<evidence type="ECO:0000256" key="10">
    <source>
        <dbReference type="HAMAP-Rule" id="MF_00033"/>
    </source>
</evidence>
<keyword evidence="2 10" id="KW-0132">Cell division</keyword>
<evidence type="ECO:0000256" key="5">
    <source>
        <dbReference type="ARBA" id="ARBA00022960"/>
    </source>
</evidence>
<evidence type="ECO:0000256" key="2">
    <source>
        <dbReference type="ARBA" id="ARBA00022618"/>
    </source>
</evidence>
<dbReference type="GO" id="GO:0071555">
    <property type="term" value="P:cell wall organization"/>
    <property type="evidence" value="ECO:0007669"/>
    <property type="project" value="UniProtKB-KW"/>
</dbReference>
<comment type="function">
    <text evidence="10">Cell wall formation. Catalyzes the transfer of a GlcNAc subunit on undecaprenyl-pyrophosphoryl-MurNAc-pentapeptide (lipid intermediate I) to form undecaprenyl-pyrophosphoryl-MurNAc-(pentapeptide)GlcNAc (lipid intermediate II).</text>
</comment>
<dbReference type="GO" id="GO:0051301">
    <property type="term" value="P:cell division"/>
    <property type="evidence" value="ECO:0007669"/>
    <property type="project" value="UniProtKB-KW"/>
</dbReference>
<sequence>MNQKKLLIIGGGTGGHIFPGLAVAIYLQKINWKIYWLGATGKMEENLVQKHGITIEYIRISGLRGKSIKTFLSAPLNIIKAWIQAQEIIKKWKPDVALGMGGYITGPGGLAAWSCGIPLILHEQNSVAGLTNKLLAMVTGKVIQAFPGAWTSAEVVGNPVRTDILSLPQPSIRFAGRKGPIRVLVIGGSQGAHILNQVMPQVAYKLGSKICLWHQVGKGASNSVKHAYMKTNSIHYRISEFINNIAYAYSWADVVICRSGAMTVSELAVVGLPAIFVPFQHKDRQQYWNALSVVKTGGAVIYEEHWFTADLVAEQLASWDRLKLLEMAKKVHTMAILDSTERVAKVVRSATR</sequence>
<organism evidence="14 15">
    <name type="scientific">Candidatus Erwinia haradaeae</name>
    <dbReference type="NCBI Taxonomy" id="1922217"/>
    <lineage>
        <taxon>Bacteria</taxon>
        <taxon>Pseudomonadati</taxon>
        <taxon>Pseudomonadota</taxon>
        <taxon>Gammaproteobacteria</taxon>
        <taxon>Enterobacterales</taxon>
        <taxon>Erwiniaceae</taxon>
        <taxon>Erwinia</taxon>
    </lineage>
</organism>
<dbReference type="GO" id="GO:0008360">
    <property type="term" value="P:regulation of cell shape"/>
    <property type="evidence" value="ECO:0007669"/>
    <property type="project" value="UniProtKB-KW"/>
</dbReference>
<dbReference type="GO" id="GO:0005886">
    <property type="term" value="C:plasma membrane"/>
    <property type="evidence" value="ECO:0007669"/>
    <property type="project" value="UniProtKB-SubCell"/>
</dbReference>
<dbReference type="PANTHER" id="PTHR21015:SF22">
    <property type="entry name" value="GLYCOSYLTRANSFERASE"/>
    <property type="match status" value="1"/>
</dbReference>
<keyword evidence="3 10" id="KW-0328">Glycosyltransferase</keyword>
<keyword evidence="6 10" id="KW-0573">Peptidoglycan synthesis</keyword>
<keyword evidence="4 10" id="KW-0808">Transferase</keyword>
<evidence type="ECO:0000256" key="11">
    <source>
        <dbReference type="SAM" id="Phobius"/>
    </source>
</evidence>
<feature type="binding site" evidence="10">
    <location>
        <position position="242"/>
    </location>
    <ligand>
        <name>UDP-N-acetyl-alpha-D-glucosamine</name>
        <dbReference type="ChEBI" id="CHEBI:57705"/>
    </ligand>
</feature>
<evidence type="ECO:0000313" key="15">
    <source>
        <dbReference type="Proteomes" id="UP000294441"/>
    </source>
</evidence>
<feature type="transmembrane region" description="Helical" evidence="11">
    <location>
        <begin position="6"/>
        <end position="27"/>
    </location>
</feature>
<dbReference type="GO" id="GO:0050511">
    <property type="term" value="F:undecaprenyldiphospho-muramoylpentapeptide beta-N-acetylglucosaminyltransferase activity"/>
    <property type="evidence" value="ECO:0007669"/>
    <property type="project" value="UniProtKB-UniRule"/>
</dbReference>